<accession>A0ACB8X783</accession>
<gene>
    <name evidence="1" type="ORF">L3Q82_003880</name>
</gene>
<evidence type="ECO:0000313" key="2">
    <source>
        <dbReference type="Proteomes" id="UP000831701"/>
    </source>
</evidence>
<dbReference type="Proteomes" id="UP000831701">
    <property type="component" value="Chromosome 2"/>
</dbReference>
<name>A0ACB8X783_9TELE</name>
<comment type="caution">
    <text evidence="1">The sequence shown here is derived from an EMBL/GenBank/DDBJ whole genome shotgun (WGS) entry which is preliminary data.</text>
</comment>
<sequence length="454" mass="51104">MRTDALETGDLSLNLTKLLLSDSGTYTCTVRVFGGQRRVNDIQLEVKGHLSKDCKKRASCDHCSKKHPSMLHVTREDDDETVKSSQKSTTEDMTTHETTHISGGTCGATGAGKDSRVLAIVPVYVKLGIEGKKTQILLRTMGQEKLQPSYHLSSLEICGLKENIYIDLPEIYTHKDIPVSKENIPVQEDLEKWPHLRDIELPQINADIGLLIGCNVHKAMEPWEIIHSEDDGPYAVRTILGWVLNGPLRGDDCITPSESGENVSVNRISIANVENLLVQQFNYDFPEKASEEKYEMSREDIQFMDSVNETVKKVDGHYSIGLPLRNKAVKMPNNYSVVAQRAEHLKKKLVKNKDFHKEYQRFMSDLISKEHAVEVPKEETVSKNDRLWYIPHHGTTSAASWSVSERGLVCQEEVEAVSQHASAVELYEGEEFVLLPCEYQTFNLDDPTSGVEPI</sequence>
<reference evidence="1" key="1">
    <citation type="submission" date="2022-04" db="EMBL/GenBank/DDBJ databases">
        <title>Jade perch genome.</title>
        <authorList>
            <person name="Chao B."/>
        </authorList>
    </citation>
    <scope>NUCLEOTIDE SEQUENCE</scope>
    <source>
        <strain evidence="1">CB-2022</strain>
    </source>
</reference>
<protein>
    <submittedName>
        <fullName evidence="1">Uncharacterized protein</fullName>
    </submittedName>
</protein>
<keyword evidence="2" id="KW-1185">Reference proteome</keyword>
<evidence type="ECO:0000313" key="1">
    <source>
        <dbReference type="EMBL" id="KAI3375568.1"/>
    </source>
</evidence>
<dbReference type="EMBL" id="CM041532">
    <property type="protein sequence ID" value="KAI3375568.1"/>
    <property type="molecule type" value="Genomic_DNA"/>
</dbReference>
<organism evidence="1 2">
    <name type="scientific">Scortum barcoo</name>
    <name type="common">barcoo grunter</name>
    <dbReference type="NCBI Taxonomy" id="214431"/>
    <lineage>
        <taxon>Eukaryota</taxon>
        <taxon>Metazoa</taxon>
        <taxon>Chordata</taxon>
        <taxon>Craniata</taxon>
        <taxon>Vertebrata</taxon>
        <taxon>Euteleostomi</taxon>
        <taxon>Actinopterygii</taxon>
        <taxon>Neopterygii</taxon>
        <taxon>Teleostei</taxon>
        <taxon>Neoteleostei</taxon>
        <taxon>Acanthomorphata</taxon>
        <taxon>Eupercaria</taxon>
        <taxon>Centrarchiformes</taxon>
        <taxon>Terapontoidei</taxon>
        <taxon>Terapontidae</taxon>
        <taxon>Scortum</taxon>
    </lineage>
</organism>
<proteinExistence type="predicted"/>